<feature type="transmembrane region" description="Helical" evidence="6">
    <location>
        <begin position="115"/>
        <end position="137"/>
    </location>
</feature>
<dbReference type="PANTHER" id="PTHR32322:SF2">
    <property type="entry name" value="EAMA DOMAIN-CONTAINING PROTEIN"/>
    <property type="match status" value="1"/>
</dbReference>
<evidence type="ECO:0000313" key="10">
    <source>
        <dbReference type="Proteomes" id="UP000183788"/>
    </source>
</evidence>
<dbReference type="GO" id="GO:0016020">
    <property type="term" value="C:membrane"/>
    <property type="evidence" value="ECO:0007669"/>
    <property type="project" value="UniProtKB-SubCell"/>
</dbReference>
<keyword evidence="11" id="KW-1185">Reference proteome</keyword>
<name>A0A1K1SVE0_9BACT</name>
<dbReference type="Proteomes" id="UP000183788">
    <property type="component" value="Unassembled WGS sequence"/>
</dbReference>
<gene>
    <name evidence="8" type="ORF">SAMN05661012_06234</name>
    <name evidence="9" type="ORF">SR876_03475</name>
</gene>
<dbReference type="SUPFAM" id="SSF103481">
    <property type="entry name" value="Multidrug resistance efflux transporter EmrE"/>
    <property type="match status" value="2"/>
</dbReference>
<dbReference type="InterPro" id="IPR037185">
    <property type="entry name" value="EmrE-like"/>
</dbReference>
<dbReference type="InterPro" id="IPR000620">
    <property type="entry name" value="EamA_dom"/>
</dbReference>
<keyword evidence="5 6" id="KW-0472">Membrane</keyword>
<dbReference type="EMBL" id="CP140154">
    <property type="protein sequence ID" value="WQG90542.1"/>
    <property type="molecule type" value="Genomic_DNA"/>
</dbReference>
<reference evidence="9 11" key="2">
    <citation type="submission" date="2023-11" db="EMBL/GenBank/DDBJ databases">
        <title>MicrobeMod: A computational toolkit for identifying prokaryotic methylation and restriction-modification with nanopore sequencing.</title>
        <authorList>
            <person name="Crits-Christoph A."/>
            <person name="Kang S.C."/>
            <person name="Lee H."/>
            <person name="Ostrov N."/>
        </authorList>
    </citation>
    <scope>NUCLEOTIDE SEQUENCE [LARGE SCALE GENOMIC DNA]</scope>
    <source>
        <strain evidence="9 11">ATCC 23090</strain>
    </source>
</reference>
<dbReference type="InterPro" id="IPR050638">
    <property type="entry name" value="AA-Vitamin_Transporters"/>
</dbReference>
<feature type="transmembrane region" description="Helical" evidence="6">
    <location>
        <begin position="149"/>
        <end position="168"/>
    </location>
</feature>
<dbReference type="Proteomes" id="UP001326715">
    <property type="component" value="Chromosome"/>
</dbReference>
<protein>
    <submittedName>
        <fullName evidence="9">EamA family transporter</fullName>
    </submittedName>
    <submittedName>
        <fullName evidence="8">Permease of the drug/metabolite transporter (DMT) superfamily</fullName>
    </submittedName>
</protein>
<comment type="similarity">
    <text evidence="2">Belongs to the EamA transporter family.</text>
</comment>
<reference evidence="8 10" key="1">
    <citation type="submission" date="2016-11" db="EMBL/GenBank/DDBJ databases">
        <authorList>
            <person name="Jaros S."/>
            <person name="Januszkiewicz K."/>
            <person name="Wedrychowicz H."/>
        </authorList>
    </citation>
    <scope>NUCLEOTIDE SEQUENCE [LARGE SCALE GENOMIC DNA]</scope>
    <source>
        <strain evidence="8 10">DSM 784</strain>
    </source>
</reference>
<evidence type="ECO:0000256" key="3">
    <source>
        <dbReference type="ARBA" id="ARBA00022692"/>
    </source>
</evidence>
<feature type="domain" description="EamA" evidence="7">
    <location>
        <begin position="6"/>
        <end position="136"/>
    </location>
</feature>
<keyword evidence="3 6" id="KW-0812">Transmembrane</keyword>
<keyword evidence="4 6" id="KW-1133">Transmembrane helix</keyword>
<dbReference type="RefSeq" id="WP_072365958.1">
    <property type="nucleotide sequence ID" value="NZ_CP139972.1"/>
</dbReference>
<proteinExistence type="inferred from homology"/>
<feature type="transmembrane region" description="Helical" evidence="6">
    <location>
        <begin position="88"/>
        <end position="108"/>
    </location>
</feature>
<evidence type="ECO:0000313" key="8">
    <source>
        <dbReference type="EMBL" id="SFW88297.1"/>
    </source>
</evidence>
<feature type="transmembrane region" description="Helical" evidence="6">
    <location>
        <begin position="277"/>
        <end position="297"/>
    </location>
</feature>
<dbReference type="AlphaFoldDB" id="A0A1K1SVE0"/>
<feature type="transmembrane region" description="Helical" evidence="6">
    <location>
        <begin position="33"/>
        <end position="52"/>
    </location>
</feature>
<comment type="subcellular location">
    <subcellularLocation>
        <location evidence="1">Membrane</location>
        <topology evidence="1">Multi-pass membrane protein</topology>
    </subcellularLocation>
</comment>
<evidence type="ECO:0000256" key="1">
    <source>
        <dbReference type="ARBA" id="ARBA00004141"/>
    </source>
</evidence>
<feature type="transmembrane region" description="Helical" evidence="6">
    <location>
        <begin position="7"/>
        <end position="27"/>
    </location>
</feature>
<evidence type="ECO:0000256" key="6">
    <source>
        <dbReference type="SAM" id="Phobius"/>
    </source>
</evidence>
<feature type="transmembrane region" description="Helical" evidence="6">
    <location>
        <begin position="64"/>
        <end position="82"/>
    </location>
</feature>
<dbReference type="OrthoDB" id="9812547at2"/>
<dbReference type="Pfam" id="PF00892">
    <property type="entry name" value="EamA"/>
    <property type="match status" value="2"/>
</dbReference>
<dbReference type="PANTHER" id="PTHR32322">
    <property type="entry name" value="INNER MEMBRANE TRANSPORTER"/>
    <property type="match status" value="1"/>
</dbReference>
<evidence type="ECO:0000256" key="5">
    <source>
        <dbReference type="ARBA" id="ARBA00023136"/>
    </source>
</evidence>
<accession>A0A1K1SVE0</accession>
<evidence type="ECO:0000313" key="11">
    <source>
        <dbReference type="Proteomes" id="UP001326715"/>
    </source>
</evidence>
<evidence type="ECO:0000313" key="9">
    <source>
        <dbReference type="EMBL" id="WQG90542.1"/>
    </source>
</evidence>
<feature type="transmembrane region" description="Helical" evidence="6">
    <location>
        <begin position="220"/>
        <end position="240"/>
    </location>
</feature>
<feature type="transmembrane region" description="Helical" evidence="6">
    <location>
        <begin position="180"/>
        <end position="200"/>
    </location>
</feature>
<evidence type="ECO:0000256" key="4">
    <source>
        <dbReference type="ARBA" id="ARBA00022989"/>
    </source>
</evidence>
<evidence type="ECO:0000256" key="2">
    <source>
        <dbReference type="ARBA" id="ARBA00007362"/>
    </source>
</evidence>
<sequence length="301" mass="32887">MKLKEISAFLCIYIIWGTTFLGISYALKGFPPFILLGLRFTTAGVLLLSWLMYKGERPVHLDTWKQNSISGVLILTMGIGSLTYAEQYITSTEAAIVAALEPFWFMLIDKKSWKYYFANRLSVLGIIIGFAGLLIFFKDSLAVQAGMDHGRMVGFMVMIFGTIVWVLGAFHSKKPTKASLLMNVSQQLFIGGVISLAIASMKGEWQLINWGAIPLASWSALVYLIFFGSILAHLSFIWLLSIKPPAMVSTHTFINPIVAVLAGTLIAGEALTGGQAIGIGVIVIGVALNNVMQFRLAPEAN</sequence>
<evidence type="ECO:0000259" key="7">
    <source>
        <dbReference type="Pfam" id="PF00892"/>
    </source>
</evidence>
<organism evidence="8 10">
    <name type="scientific">Chitinophaga sancti</name>
    <dbReference type="NCBI Taxonomy" id="1004"/>
    <lineage>
        <taxon>Bacteria</taxon>
        <taxon>Pseudomonadati</taxon>
        <taxon>Bacteroidota</taxon>
        <taxon>Chitinophagia</taxon>
        <taxon>Chitinophagales</taxon>
        <taxon>Chitinophagaceae</taxon>
        <taxon>Chitinophaga</taxon>
    </lineage>
</organism>
<feature type="domain" description="EamA" evidence="7">
    <location>
        <begin position="154"/>
        <end position="290"/>
    </location>
</feature>
<feature type="transmembrane region" description="Helical" evidence="6">
    <location>
        <begin position="252"/>
        <end position="271"/>
    </location>
</feature>
<dbReference type="EMBL" id="FPIZ01000035">
    <property type="protein sequence ID" value="SFW88297.1"/>
    <property type="molecule type" value="Genomic_DNA"/>
</dbReference>